<dbReference type="SUPFAM" id="SSF51445">
    <property type="entry name" value="(Trans)glycosidases"/>
    <property type="match status" value="1"/>
</dbReference>
<dbReference type="PANTHER" id="PTHR42721:SF3">
    <property type="entry name" value="BETA-D-XYLOSIDASE 5-RELATED"/>
    <property type="match status" value="1"/>
</dbReference>
<keyword evidence="8" id="KW-1185">Reference proteome</keyword>
<evidence type="ECO:0000259" key="6">
    <source>
        <dbReference type="PROSITE" id="PS51820"/>
    </source>
</evidence>
<dbReference type="InterPro" id="IPR044993">
    <property type="entry name" value="BXL"/>
</dbReference>
<dbReference type="InterPro" id="IPR002772">
    <property type="entry name" value="Glyco_hydro_3_C"/>
</dbReference>
<dbReference type="Pfam" id="PF00933">
    <property type="entry name" value="Glyco_hydro_3"/>
    <property type="match status" value="1"/>
</dbReference>
<dbReference type="InterPro" id="IPR013783">
    <property type="entry name" value="Ig-like_fold"/>
</dbReference>
<feature type="chain" id="PRO_5046389209" evidence="5">
    <location>
        <begin position="48"/>
        <end position="927"/>
    </location>
</feature>
<dbReference type="SUPFAM" id="SSF56988">
    <property type="entry name" value="Anthrax protective antigen"/>
    <property type="match status" value="1"/>
</dbReference>
<dbReference type="RefSeq" id="WP_265128036.1">
    <property type="nucleotide sequence ID" value="NZ_JAPCHY010000009.1"/>
</dbReference>
<dbReference type="Proteomes" id="UP001209922">
    <property type="component" value="Unassembled WGS sequence"/>
</dbReference>
<dbReference type="EMBL" id="JAPCHY010000009">
    <property type="protein sequence ID" value="MCW4473046.1"/>
    <property type="molecule type" value="Genomic_DNA"/>
</dbReference>
<keyword evidence="3 7" id="KW-0378">Hydrolase</keyword>
<protein>
    <submittedName>
        <fullName evidence="7">Glycoside hydrolase family 3 C-terminal domain-containing protein</fullName>
    </submittedName>
</protein>
<dbReference type="InterPro" id="IPR001764">
    <property type="entry name" value="Glyco_hydro_3_N"/>
</dbReference>
<dbReference type="InterPro" id="IPR036881">
    <property type="entry name" value="Glyco_hydro_3_C_sf"/>
</dbReference>
<gene>
    <name evidence="7" type="ORF">OK345_11080</name>
</gene>
<sequence>MRGEANGKRAGTYGPGPRRVPPTGSRAWRVPLLVLAAALSSTTAAQAADAPRPVYLDTTRGFEERAADLVARMTLEEKVAQMQNAAPAIPRLGVPAYDWWNEALHGVARAGGATVFPQAIGLAATFDTSLMREVSTAISDEARAKHHEFARRGQHGRYQGLTFWSPNINIFRDPRWGRGQETYGEDPYLTARMGVTFVEGLQGDDDDADAPTNPLGEKYRKLDATAKHFAVHSGPEADRHHFDAHPSQRDLYETYLPAFEALVKEARVASVMGAYNRVFGESASASRFLLRDVLRRDWGFDGYVVSDCWAIVDIWKHHRIVASREQAAALAVNNGTELECGEEYATLPAAVRQGLIDEAGIDAALKPLMFTRMRLGMFDPPEAVRWARIPYSVNQSPEHDALARRAARESLVLLKNDGMLPLSRDALKRIAVVGPTADDTMALLGNYYGTPAAPVTILQGIREALPDVEVVHARGADLVEGRDDPNAAPPIAARYLRPAADSGERGLKGEYFRGRELAGEPVLTRIDAQVGFRWDRGAPTDDLVARGEIAPGRALSGDDFSVRWSGQLLPPVSGRYELDVAANDGFRLYLDGRLLLDKWAASDRLRGASVALDLQAGRAYDLRLDYFEGERDAAVRLAWRLPGARPPLEEALDAARGADAVVFVGGLTGDVEGEEMDVNYPGFAGGDRTDLRLPRPQRELLQALHATGKPVVAVLTTGSALAIDWEQRHLPAILLAWYPGQRGGSAVADVLFGDANPGGRLPVTFYKADEKLPAFDDYAMAGRTYRYFDGQPLYPFGHGLSYTRFDYSGLELDRTRTGADGQVQVALKVRNAGARAGDEVVQLYLRPLDPGRPRASKELRGFQRVQLQPGEEREVRFDFRPQTDLRHYDEARKAYAVDPGRYEVQVGASSADIRARAAFEVLDANDD</sequence>
<dbReference type="Gene3D" id="3.40.50.1700">
    <property type="entry name" value="Glycoside hydrolase family 3 C-terminal domain"/>
    <property type="match status" value="2"/>
</dbReference>
<feature type="domain" description="PA14" evidence="6">
    <location>
        <begin position="502"/>
        <end position="655"/>
    </location>
</feature>
<evidence type="ECO:0000256" key="4">
    <source>
        <dbReference type="SAM" id="MobiDB-lite"/>
    </source>
</evidence>
<evidence type="ECO:0000313" key="8">
    <source>
        <dbReference type="Proteomes" id="UP001209922"/>
    </source>
</evidence>
<dbReference type="GO" id="GO:0016787">
    <property type="term" value="F:hydrolase activity"/>
    <property type="evidence" value="ECO:0007669"/>
    <property type="project" value="UniProtKB-KW"/>
</dbReference>
<comment type="similarity">
    <text evidence="1">Belongs to the glycosyl hydrolase 3 family.</text>
</comment>
<accession>A0ABT3JX66</accession>
<dbReference type="PRINTS" id="PR00133">
    <property type="entry name" value="GLHYDRLASE3"/>
</dbReference>
<feature type="signal peptide" evidence="5">
    <location>
        <begin position="1"/>
        <end position="47"/>
    </location>
</feature>
<dbReference type="InterPro" id="IPR036962">
    <property type="entry name" value="Glyco_hydro_3_N_sf"/>
</dbReference>
<evidence type="ECO:0000256" key="1">
    <source>
        <dbReference type="ARBA" id="ARBA00005336"/>
    </source>
</evidence>
<dbReference type="InterPro" id="IPR017853">
    <property type="entry name" value="GH"/>
</dbReference>
<dbReference type="SMART" id="SM00758">
    <property type="entry name" value="PA14"/>
    <property type="match status" value="1"/>
</dbReference>
<dbReference type="PANTHER" id="PTHR42721">
    <property type="entry name" value="SUGAR HYDROLASE-RELATED"/>
    <property type="match status" value="1"/>
</dbReference>
<comment type="caution">
    <text evidence="7">The sequence shown here is derived from an EMBL/GenBank/DDBJ whole genome shotgun (WGS) entry which is preliminary data.</text>
</comment>
<evidence type="ECO:0000256" key="5">
    <source>
        <dbReference type="SAM" id="SignalP"/>
    </source>
</evidence>
<dbReference type="InterPro" id="IPR011658">
    <property type="entry name" value="PA14_dom"/>
</dbReference>
<feature type="region of interest" description="Disordered" evidence="4">
    <location>
        <begin position="1"/>
        <end position="24"/>
    </location>
</feature>
<name>A0ABT3JX66_9XANT</name>
<dbReference type="Pfam" id="PF01915">
    <property type="entry name" value="Glyco_hydro_3_C"/>
    <property type="match status" value="1"/>
</dbReference>
<dbReference type="InterPro" id="IPR037524">
    <property type="entry name" value="PA14/GLEYA"/>
</dbReference>
<dbReference type="InterPro" id="IPR026891">
    <property type="entry name" value="Fn3-like"/>
</dbReference>
<dbReference type="Pfam" id="PF14310">
    <property type="entry name" value="Fn3-like"/>
    <property type="match status" value="1"/>
</dbReference>
<evidence type="ECO:0000313" key="7">
    <source>
        <dbReference type="EMBL" id="MCW4473046.1"/>
    </source>
</evidence>
<keyword evidence="2 5" id="KW-0732">Signal</keyword>
<dbReference type="Gene3D" id="3.20.20.300">
    <property type="entry name" value="Glycoside hydrolase, family 3, N-terminal domain"/>
    <property type="match status" value="1"/>
</dbReference>
<dbReference type="Gene3D" id="2.60.40.10">
    <property type="entry name" value="Immunoglobulins"/>
    <property type="match status" value="1"/>
</dbReference>
<dbReference type="SUPFAM" id="SSF52279">
    <property type="entry name" value="Beta-D-glucan exohydrolase, C-terminal domain"/>
    <property type="match status" value="1"/>
</dbReference>
<reference evidence="7 8" key="1">
    <citation type="submission" date="2022-10" db="EMBL/GenBank/DDBJ databases">
        <title>Xanthomonas sp. H13-6.</title>
        <authorList>
            <person name="Liu X."/>
            <person name="Deng Z."/>
            <person name="Jiang Y."/>
            <person name="Yu T."/>
            <person name="Ai J."/>
        </authorList>
    </citation>
    <scope>NUCLEOTIDE SEQUENCE [LARGE SCALE GENOMIC DNA]</scope>
    <source>
        <strain evidence="7 8">H13-6</strain>
    </source>
</reference>
<organism evidence="7 8">
    <name type="scientific">Xanthomonas chitinilytica</name>
    <dbReference type="NCBI Taxonomy" id="2989819"/>
    <lineage>
        <taxon>Bacteria</taxon>
        <taxon>Pseudomonadati</taxon>
        <taxon>Pseudomonadota</taxon>
        <taxon>Gammaproteobacteria</taxon>
        <taxon>Lysobacterales</taxon>
        <taxon>Lysobacteraceae</taxon>
        <taxon>Xanthomonas</taxon>
    </lineage>
</organism>
<evidence type="ECO:0000256" key="3">
    <source>
        <dbReference type="ARBA" id="ARBA00022801"/>
    </source>
</evidence>
<dbReference type="Pfam" id="PF07691">
    <property type="entry name" value="PA14"/>
    <property type="match status" value="1"/>
</dbReference>
<proteinExistence type="inferred from homology"/>
<dbReference type="SMART" id="SM01217">
    <property type="entry name" value="Fn3_like"/>
    <property type="match status" value="1"/>
</dbReference>
<evidence type="ECO:0000256" key="2">
    <source>
        <dbReference type="ARBA" id="ARBA00022729"/>
    </source>
</evidence>
<dbReference type="PROSITE" id="PS51820">
    <property type="entry name" value="PA14"/>
    <property type="match status" value="1"/>
</dbReference>